<keyword evidence="4 6" id="KW-1133">Transmembrane helix</keyword>
<keyword evidence="9" id="KW-1185">Reference proteome</keyword>
<dbReference type="InterPro" id="IPR011701">
    <property type="entry name" value="MFS"/>
</dbReference>
<dbReference type="EMBL" id="MKIR01000004">
    <property type="protein sequence ID" value="OFI50065.1"/>
    <property type="molecule type" value="Genomic_DNA"/>
</dbReference>
<feature type="transmembrane region" description="Helical" evidence="6">
    <location>
        <begin position="79"/>
        <end position="103"/>
    </location>
</feature>
<dbReference type="PROSITE" id="PS50850">
    <property type="entry name" value="MFS"/>
    <property type="match status" value="1"/>
</dbReference>
<proteinExistence type="predicted"/>
<feature type="transmembrane region" description="Helical" evidence="6">
    <location>
        <begin position="278"/>
        <end position="294"/>
    </location>
</feature>
<feature type="domain" description="Major facilitator superfamily (MFS) profile" evidence="7">
    <location>
        <begin position="1"/>
        <end position="389"/>
    </location>
</feature>
<dbReference type="PANTHER" id="PTHR23530:SF1">
    <property type="entry name" value="PERMEASE, MAJOR FACILITATOR SUPERFAMILY-RELATED"/>
    <property type="match status" value="1"/>
</dbReference>
<evidence type="ECO:0000256" key="6">
    <source>
        <dbReference type="SAM" id="Phobius"/>
    </source>
</evidence>
<sequence length="399" mass="44845">MNNQKQYKKNIPLIIAANFVSFFGVTTFFVAYLSSRGMSVVEIGVLESIFHVTSLLSEIPSGALADRFSYKSNLIIGRFMQIFSAILMIVGHSFWVFALGMILSSWAYNFDSGTNGAFLYESSVDAGLKEKFLKITSLENAAIEISLALGQVVAALFIKGLLVYTYYISILLSLVAIGIYLSTKDIEKKDDNEEKLTFKKIISTVGIEFKEKPYILIWMFFQNFLGMALSMFYFYYQLKFPSMNKGLVVGIMVLGTILNALFSIFSAKIGEKISAIKIMRYVSIISSVILLGAITDNNLIYIFIYLSLNALYALTMPAYNNELNLVLQNETRATMISVSSMVFSLSMAIFFPLVGYIIKKLEFPLAFTGLGILILIFIMVSYRYMNKVDDELIVDMNNN</sequence>
<evidence type="ECO:0000256" key="4">
    <source>
        <dbReference type="ARBA" id="ARBA00022989"/>
    </source>
</evidence>
<evidence type="ECO:0000256" key="3">
    <source>
        <dbReference type="ARBA" id="ARBA00022692"/>
    </source>
</evidence>
<dbReference type="OrthoDB" id="9816124at2"/>
<feature type="transmembrane region" description="Helical" evidence="6">
    <location>
        <begin position="164"/>
        <end position="181"/>
    </location>
</feature>
<keyword evidence="2" id="KW-0813">Transport</keyword>
<dbReference type="RefSeq" id="WP_070791742.1">
    <property type="nucleotide sequence ID" value="NZ_MKIR01000004.1"/>
</dbReference>
<accession>A0A1E8GP98</accession>
<dbReference type="Pfam" id="PF07690">
    <property type="entry name" value="MFS_1"/>
    <property type="match status" value="1"/>
</dbReference>
<evidence type="ECO:0000256" key="1">
    <source>
        <dbReference type="ARBA" id="ARBA00004651"/>
    </source>
</evidence>
<dbReference type="AlphaFoldDB" id="A0A1E8GP98"/>
<dbReference type="GO" id="GO:0005886">
    <property type="term" value="C:plasma membrane"/>
    <property type="evidence" value="ECO:0007669"/>
    <property type="project" value="UniProtKB-SubCell"/>
</dbReference>
<dbReference type="STRING" id="1859473.BG261_10505"/>
<dbReference type="InterPro" id="IPR053160">
    <property type="entry name" value="MFS_DHA3_Transporter"/>
</dbReference>
<feature type="transmembrane region" description="Helical" evidence="6">
    <location>
        <begin position="247"/>
        <end position="266"/>
    </location>
</feature>
<name>A0A1E8GP98_9LACT</name>
<dbReference type="Proteomes" id="UP000178622">
    <property type="component" value="Unassembled WGS sequence"/>
</dbReference>
<evidence type="ECO:0000313" key="9">
    <source>
        <dbReference type="Proteomes" id="UP000178622"/>
    </source>
</evidence>
<reference evidence="9" key="1">
    <citation type="submission" date="2016-09" db="EMBL/GenBank/DDBJ databases">
        <title>Draft genome sequence of a novel species of the family Streptococcaceae isolated from flowers.</title>
        <authorList>
            <person name="Chuah L.-O."/>
            <person name="Yap K.-P."/>
            <person name="Thong K.L."/>
            <person name="Liong M.T."/>
            <person name="Ahmad R."/>
            <person name="Rusul G."/>
        </authorList>
    </citation>
    <scope>NUCLEOTIDE SEQUENCE [LARGE SCALE GENOMIC DNA]</scope>
    <source>
        <strain evidence="9">DF1</strain>
    </source>
</reference>
<feature type="transmembrane region" description="Helical" evidence="6">
    <location>
        <begin position="300"/>
        <end position="319"/>
    </location>
</feature>
<gene>
    <name evidence="8" type="ORF">BG261_10505</name>
</gene>
<evidence type="ECO:0000259" key="7">
    <source>
        <dbReference type="PROSITE" id="PS50850"/>
    </source>
</evidence>
<dbReference type="Gene3D" id="1.20.1250.20">
    <property type="entry name" value="MFS general substrate transporter like domains"/>
    <property type="match status" value="1"/>
</dbReference>
<keyword evidence="3 6" id="KW-0812">Transmembrane</keyword>
<feature type="transmembrane region" description="Helical" evidence="6">
    <location>
        <begin position="340"/>
        <end position="358"/>
    </location>
</feature>
<protein>
    <recommendedName>
        <fullName evidence="7">Major facilitator superfamily (MFS) profile domain-containing protein</fullName>
    </recommendedName>
</protein>
<feature type="transmembrane region" description="Helical" evidence="6">
    <location>
        <begin position="12"/>
        <end position="33"/>
    </location>
</feature>
<evidence type="ECO:0000256" key="5">
    <source>
        <dbReference type="ARBA" id="ARBA00023136"/>
    </source>
</evidence>
<dbReference type="InterPro" id="IPR036259">
    <property type="entry name" value="MFS_trans_sf"/>
</dbReference>
<feature type="transmembrane region" description="Helical" evidence="6">
    <location>
        <begin position="364"/>
        <end position="382"/>
    </location>
</feature>
<organism evidence="8 9">
    <name type="scientific">Floricoccus tropicus</name>
    <dbReference type="NCBI Taxonomy" id="1859473"/>
    <lineage>
        <taxon>Bacteria</taxon>
        <taxon>Bacillati</taxon>
        <taxon>Bacillota</taxon>
        <taxon>Bacilli</taxon>
        <taxon>Lactobacillales</taxon>
        <taxon>Streptococcaceae</taxon>
        <taxon>Floricoccus</taxon>
    </lineage>
</organism>
<evidence type="ECO:0000313" key="8">
    <source>
        <dbReference type="EMBL" id="OFI50065.1"/>
    </source>
</evidence>
<comment type="subcellular location">
    <subcellularLocation>
        <location evidence="1">Cell membrane</location>
        <topology evidence="1">Multi-pass membrane protein</topology>
    </subcellularLocation>
</comment>
<dbReference type="SUPFAM" id="SSF103473">
    <property type="entry name" value="MFS general substrate transporter"/>
    <property type="match status" value="1"/>
</dbReference>
<dbReference type="GO" id="GO:0022857">
    <property type="term" value="F:transmembrane transporter activity"/>
    <property type="evidence" value="ECO:0007669"/>
    <property type="project" value="InterPro"/>
</dbReference>
<feature type="transmembrane region" description="Helical" evidence="6">
    <location>
        <begin position="215"/>
        <end position="235"/>
    </location>
</feature>
<dbReference type="PANTHER" id="PTHR23530">
    <property type="entry name" value="TRANSPORT PROTEIN-RELATED"/>
    <property type="match status" value="1"/>
</dbReference>
<dbReference type="InterPro" id="IPR020846">
    <property type="entry name" value="MFS_dom"/>
</dbReference>
<comment type="caution">
    <text evidence="8">The sequence shown here is derived from an EMBL/GenBank/DDBJ whole genome shotgun (WGS) entry which is preliminary data.</text>
</comment>
<evidence type="ECO:0000256" key="2">
    <source>
        <dbReference type="ARBA" id="ARBA00022448"/>
    </source>
</evidence>
<keyword evidence="5 6" id="KW-0472">Membrane</keyword>